<keyword evidence="2" id="KW-0503">Monooxygenase</keyword>
<dbReference type="InterPro" id="IPR001128">
    <property type="entry name" value="Cyt_P450"/>
</dbReference>
<organism evidence="3 4">
    <name type="scientific">Streptomyces ovatisporus</name>
    <dbReference type="NCBI Taxonomy" id="1128682"/>
    <lineage>
        <taxon>Bacteria</taxon>
        <taxon>Bacillati</taxon>
        <taxon>Actinomycetota</taxon>
        <taxon>Actinomycetes</taxon>
        <taxon>Kitasatosporales</taxon>
        <taxon>Streptomycetaceae</taxon>
        <taxon>Streptomyces</taxon>
    </lineage>
</organism>
<evidence type="ECO:0000313" key="4">
    <source>
        <dbReference type="Proteomes" id="UP001595997"/>
    </source>
</evidence>
<dbReference type="CDD" id="cd11029">
    <property type="entry name" value="CYP107-like"/>
    <property type="match status" value="1"/>
</dbReference>
<dbReference type="InterPro" id="IPR036396">
    <property type="entry name" value="Cyt_P450_sf"/>
</dbReference>
<evidence type="ECO:0000256" key="1">
    <source>
        <dbReference type="ARBA" id="ARBA00010617"/>
    </source>
</evidence>
<comment type="similarity">
    <text evidence="1 2">Belongs to the cytochrome P450 family.</text>
</comment>
<dbReference type="Pfam" id="PF00067">
    <property type="entry name" value="p450"/>
    <property type="match status" value="2"/>
</dbReference>
<protein>
    <submittedName>
        <fullName evidence="3">Cytochrome P450</fullName>
    </submittedName>
</protein>
<dbReference type="EMBL" id="JBHSFH010000004">
    <property type="protein sequence ID" value="MFC4493937.1"/>
    <property type="molecule type" value="Genomic_DNA"/>
</dbReference>
<keyword evidence="2" id="KW-0349">Heme</keyword>
<reference evidence="4" key="1">
    <citation type="journal article" date="2019" name="Int. J. Syst. Evol. Microbiol.">
        <title>The Global Catalogue of Microorganisms (GCM) 10K type strain sequencing project: providing services to taxonomists for standard genome sequencing and annotation.</title>
        <authorList>
            <consortium name="The Broad Institute Genomics Platform"/>
            <consortium name="The Broad Institute Genome Sequencing Center for Infectious Disease"/>
            <person name="Wu L."/>
            <person name="Ma J."/>
        </authorList>
    </citation>
    <scope>NUCLEOTIDE SEQUENCE [LARGE SCALE GENOMIC DNA]</scope>
    <source>
        <strain evidence="4">CGMCC 4.7357</strain>
    </source>
</reference>
<keyword evidence="4" id="KW-1185">Reference proteome</keyword>
<dbReference type="Gene3D" id="1.10.630.10">
    <property type="entry name" value="Cytochrome P450"/>
    <property type="match status" value="1"/>
</dbReference>
<keyword evidence="2" id="KW-0560">Oxidoreductase</keyword>
<dbReference type="PROSITE" id="PS00086">
    <property type="entry name" value="CYTOCHROME_P450"/>
    <property type="match status" value="1"/>
</dbReference>
<name>A0ABV9A394_9ACTN</name>
<keyword evidence="2" id="KW-0408">Iron</keyword>
<evidence type="ECO:0000313" key="3">
    <source>
        <dbReference type="EMBL" id="MFC4493937.1"/>
    </source>
</evidence>
<dbReference type="PANTHER" id="PTHR46696">
    <property type="entry name" value="P450, PUTATIVE (EUROFUNG)-RELATED"/>
    <property type="match status" value="1"/>
</dbReference>
<dbReference type="PRINTS" id="PR00359">
    <property type="entry name" value="BP450"/>
</dbReference>
<comment type="caution">
    <text evidence="3">The sequence shown here is derived from an EMBL/GenBank/DDBJ whole genome shotgun (WGS) entry which is preliminary data.</text>
</comment>
<dbReference type="PANTHER" id="PTHR46696:SF1">
    <property type="entry name" value="CYTOCHROME P450 YJIB-RELATED"/>
    <property type="match status" value="1"/>
</dbReference>
<dbReference type="InterPro" id="IPR002397">
    <property type="entry name" value="Cyt_P450_B"/>
</dbReference>
<dbReference type="Proteomes" id="UP001595997">
    <property type="component" value="Unassembled WGS sequence"/>
</dbReference>
<evidence type="ECO:0000256" key="2">
    <source>
        <dbReference type="RuleBase" id="RU000461"/>
    </source>
</evidence>
<dbReference type="InterPro" id="IPR017972">
    <property type="entry name" value="Cyt_P450_CS"/>
</dbReference>
<dbReference type="PRINTS" id="PR00385">
    <property type="entry name" value="P450"/>
</dbReference>
<keyword evidence="2" id="KW-0479">Metal-binding</keyword>
<accession>A0ABV9A394</accession>
<gene>
    <name evidence="3" type="ORF">ACFPA8_07290</name>
</gene>
<proteinExistence type="inferred from homology"/>
<dbReference type="SUPFAM" id="SSF48264">
    <property type="entry name" value="Cytochrome P450"/>
    <property type="match status" value="1"/>
</dbReference>
<dbReference type="RefSeq" id="WP_386444006.1">
    <property type="nucleotide sequence ID" value="NZ_JBHSFH010000004.1"/>
</dbReference>
<sequence>MTDVPEAPRRLDPSGAAQHAVSRQLRDRCPAAPVLLPGDVEAVAVTGHEELKELLAHAEVAKNARHFKALREGRVPRGWPLAVYATIEGMTTADGPDHRRLRGLVAGAFTPRRVESLRPRVRRLTAELLDGLAEFTGEDGTVDLREHFAYPLPMNVVCELLGVEVGLRDRLHQLFRVLLSTRSTPAQVVDANRETAGVLARVVAARRADPRDDLTSALVAARDEDGDRLSEQELTGTLLLLTVAGHETTMSLITNAVRALCGHRAQLEAVLAGTVTWEAVVEETLRYDGPIGFFPFRYPTRDISLAGTVVRQGTPVLAGYLGAGRDPRAHGADADRFDVTRPPGQHLSFGHGPHFCLGAPMARMEAAIALEALFEHHPHLELAVPDEELPPRPSFVGNSRSVLPVRLRG</sequence>